<keyword evidence="5" id="KW-1185">Reference proteome</keyword>
<evidence type="ECO:0000256" key="1">
    <source>
        <dbReference type="PROSITE-ProRule" id="PRU00169"/>
    </source>
</evidence>
<dbReference type="InterPro" id="IPR046947">
    <property type="entry name" value="LytR-like"/>
</dbReference>
<dbReference type="SUPFAM" id="SSF52172">
    <property type="entry name" value="CheY-like"/>
    <property type="match status" value="1"/>
</dbReference>
<dbReference type="STRING" id="288992.SAMN04488522_1011152"/>
<feature type="domain" description="Response regulatory" evidence="2">
    <location>
        <begin position="2"/>
        <end position="113"/>
    </location>
</feature>
<dbReference type="PANTHER" id="PTHR37299">
    <property type="entry name" value="TRANSCRIPTIONAL REGULATOR-RELATED"/>
    <property type="match status" value="1"/>
</dbReference>
<dbReference type="AlphaFoldDB" id="A0A1M4W6H2"/>
<evidence type="ECO:0000313" key="5">
    <source>
        <dbReference type="Proteomes" id="UP000184287"/>
    </source>
</evidence>
<gene>
    <name evidence="4" type="ORF">SAMN04488522_1011152</name>
</gene>
<dbReference type="PROSITE" id="PS50110">
    <property type="entry name" value="RESPONSE_REGULATORY"/>
    <property type="match status" value="1"/>
</dbReference>
<dbReference type="SMART" id="SM00850">
    <property type="entry name" value="LytTR"/>
    <property type="match status" value="1"/>
</dbReference>
<protein>
    <submittedName>
        <fullName evidence="4">Two component transcriptional regulator, LytTR family</fullName>
    </submittedName>
</protein>
<sequence length="244" mass="27943">MNCIIVDDEPLARQEMQALIKEVSNIEILGEFSNARAALDFLSTNDTDLIFLDIEMPMVSGIEFAGLLPAPTLVIFTTAYPQYALKSYELDAIDYLLKPVDTFRLDKAIKKAELYKSLLSNHPEQNTLEGNTADFLLIKSDRRFHKIKYNDIRFIEGLKDYVVIHMANQKLITAMNLKTFHQKIPQDLFIRVSKSYIVNKNCIESFDHHTIYLNGNDLPLGEFYKKEFFSLFSGGTISADREIS</sequence>
<dbReference type="GO" id="GO:0000156">
    <property type="term" value="F:phosphorelay response regulator activity"/>
    <property type="evidence" value="ECO:0007669"/>
    <property type="project" value="InterPro"/>
</dbReference>
<evidence type="ECO:0000313" key="4">
    <source>
        <dbReference type="EMBL" id="SHE76807.1"/>
    </source>
</evidence>
<evidence type="ECO:0000259" key="3">
    <source>
        <dbReference type="PROSITE" id="PS50930"/>
    </source>
</evidence>
<dbReference type="SMART" id="SM00448">
    <property type="entry name" value="REC"/>
    <property type="match status" value="1"/>
</dbReference>
<dbReference type="InterPro" id="IPR001789">
    <property type="entry name" value="Sig_transdc_resp-reg_receiver"/>
</dbReference>
<dbReference type="EMBL" id="FQUQ01000001">
    <property type="protein sequence ID" value="SHE76807.1"/>
    <property type="molecule type" value="Genomic_DNA"/>
</dbReference>
<dbReference type="InterPro" id="IPR007492">
    <property type="entry name" value="LytTR_DNA-bd_dom"/>
</dbReference>
<name>A0A1M4W6H2_9SPHI</name>
<feature type="modified residue" description="4-aspartylphosphate" evidence="1">
    <location>
        <position position="53"/>
    </location>
</feature>
<dbReference type="RefSeq" id="WP_073228504.1">
    <property type="nucleotide sequence ID" value="NZ_FQUQ01000001.1"/>
</dbReference>
<dbReference type="Pfam" id="PF00072">
    <property type="entry name" value="Response_reg"/>
    <property type="match status" value="1"/>
</dbReference>
<dbReference type="Gene3D" id="2.40.50.1020">
    <property type="entry name" value="LytTr DNA-binding domain"/>
    <property type="match status" value="1"/>
</dbReference>
<dbReference type="Pfam" id="PF04397">
    <property type="entry name" value="LytTR"/>
    <property type="match status" value="1"/>
</dbReference>
<dbReference type="Gene3D" id="3.40.50.2300">
    <property type="match status" value="1"/>
</dbReference>
<keyword evidence="1" id="KW-0597">Phosphoprotein</keyword>
<accession>A0A1M4W6H2</accession>
<evidence type="ECO:0000259" key="2">
    <source>
        <dbReference type="PROSITE" id="PS50110"/>
    </source>
</evidence>
<organism evidence="4 5">
    <name type="scientific">Pedobacter caeni</name>
    <dbReference type="NCBI Taxonomy" id="288992"/>
    <lineage>
        <taxon>Bacteria</taxon>
        <taxon>Pseudomonadati</taxon>
        <taxon>Bacteroidota</taxon>
        <taxon>Sphingobacteriia</taxon>
        <taxon>Sphingobacteriales</taxon>
        <taxon>Sphingobacteriaceae</taxon>
        <taxon>Pedobacter</taxon>
    </lineage>
</organism>
<reference evidence="5" key="1">
    <citation type="submission" date="2016-11" db="EMBL/GenBank/DDBJ databases">
        <authorList>
            <person name="Varghese N."/>
            <person name="Submissions S."/>
        </authorList>
    </citation>
    <scope>NUCLEOTIDE SEQUENCE [LARGE SCALE GENOMIC DNA]</scope>
    <source>
        <strain evidence="5">DSM 16990</strain>
    </source>
</reference>
<dbReference type="PROSITE" id="PS50930">
    <property type="entry name" value="HTH_LYTTR"/>
    <property type="match status" value="1"/>
</dbReference>
<dbReference type="OrthoDB" id="9787344at2"/>
<dbReference type="InterPro" id="IPR011006">
    <property type="entry name" value="CheY-like_superfamily"/>
</dbReference>
<dbReference type="GO" id="GO:0003677">
    <property type="term" value="F:DNA binding"/>
    <property type="evidence" value="ECO:0007669"/>
    <property type="project" value="InterPro"/>
</dbReference>
<proteinExistence type="predicted"/>
<feature type="domain" description="HTH LytTR-type" evidence="3">
    <location>
        <begin position="136"/>
        <end position="207"/>
    </location>
</feature>
<dbReference type="Proteomes" id="UP000184287">
    <property type="component" value="Unassembled WGS sequence"/>
</dbReference>
<dbReference type="PANTHER" id="PTHR37299:SF1">
    <property type="entry name" value="STAGE 0 SPORULATION PROTEIN A HOMOLOG"/>
    <property type="match status" value="1"/>
</dbReference>